<evidence type="ECO:0000313" key="2">
    <source>
        <dbReference type="Proteomes" id="UP000311919"/>
    </source>
</evidence>
<proteinExistence type="predicted"/>
<organism evidence="1 2">
    <name type="scientific">Schistosoma japonicum</name>
    <name type="common">Blood fluke</name>
    <dbReference type="NCBI Taxonomy" id="6182"/>
    <lineage>
        <taxon>Eukaryota</taxon>
        <taxon>Metazoa</taxon>
        <taxon>Spiralia</taxon>
        <taxon>Lophotrochozoa</taxon>
        <taxon>Platyhelminthes</taxon>
        <taxon>Trematoda</taxon>
        <taxon>Digenea</taxon>
        <taxon>Strigeidida</taxon>
        <taxon>Schistosomatoidea</taxon>
        <taxon>Schistosomatidae</taxon>
        <taxon>Schistosoma</taxon>
    </lineage>
</organism>
<dbReference type="SUPFAM" id="SSF52540">
    <property type="entry name" value="P-loop containing nucleoside triphosphate hydrolases"/>
    <property type="match status" value="2"/>
</dbReference>
<dbReference type="Proteomes" id="UP000311919">
    <property type="component" value="Unassembled WGS sequence"/>
</dbReference>
<dbReference type="EMBL" id="SKCS01000354">
    <property type="protein sequence ID" value="TNN10537.1"/>
    <property type="molecule type" value="Genomic_DNA"/>
</dbReference>
<keyword evidence="2" id="KW-1185">Reference proteome</keyword>
<dbReference type="PANTHER" id="PTHR36978">
    <property type="entry name" value="P-LOOP CONTAINING NUCLEOTIDE TRIPHOSPHATE HYDROLASE"/>
    <property type="match status" value="1"/>
</dbReference>
<sequence>MMSQSSITSLIVIGAGLPRTGTNSLKTALEILYSQPCYHLFEILPKHHCDISKWQNILHEVNMTQRNELKIQEGLIEMLNGYASLTDIPGCGLYKELMELYPHSKVVLTIRDRIDWLSSLRETILPKSNDAHSLVLAKIKNILGLGGEFIRMAFDSLTFAFQNNNINFDDDEMLLSCYDEYNKRVQETIPSDRLLIHQLGDGWESLYNSTSLLVIGAGLSRTGTISMKRALEILLGKPCYHMIDIVMRKHEDIGKWLQLIDEVNKTSRNEVIIHDILSEILTGYSSVTDIPTCGFYRELMNVYPNAKVILTIRDKTDWLSSLRHTVMPKCCDPQKQIMEEAMNVIGYSVEIDKMIIGSMEYAFQKKDINFDDDELLLECFDEYNKTVKETVPSDRLLIHQFGDGWEPLCKFLNVDIPNGIDYPHANERKHMKELMKSVGKHESLEKLSDIYPEVHDARL</sequence>
<protein>
    <submittedName>
        <fullName evidence="1">Cell wall integrity and stress response component 1 isoform 1</fullName>
    </submittedName>
</protein>
<comment type="caution">
    <text evidence="1">The sequence shown here is derived from an EMBL/GenBank/DDBJ whole genome shotgun (WGS) entry which is preliminary data.</text>
</comment>
<dbReference type="InterPro" id="IPR027417">
    <property type="entry name" value="P-loop_NTPase"/>
</dbReference>
<name>A0A4Z2D203_SCHJA</name>
<gene>
    <name evidence="1" type="ORF">EWB00_005276</name>
</gene>
<dbReference type="PANTHER" id="PTHR36978:SF4">
    <property type="entry name" value="P-LOOP CONTAINING NUCLEOSIDE TRIPHOSPHATE HYDROLASE PROTEIN"/>
    <property type="match status" value="1"/>
</dbReference>
<reference evidence="1 2" key="1">
    <citation type="submission" date="2019-03" db="EMBL/GenBank/DDBJ databases">
        <title>An improved genome assembly of the fluke Schistosoma japonicum.</title>
        <authorList>
            <person name="Hu W."/>
            <person name="Luo F."/>
            <person name="Yin M."/>
            <person name="Mo X."/>
            <person name="Sun C."/>
            <person name="Wu Q."/>
            <person name="Zhu B."/>
            <person name="Xiang M."/>
            <person name="Wang J."/>
            <person name="Wang Y."/>
            <person name="Zhang T."/>
            <person name="Xu B."/>
            <person name="Zheng H."/>
            <person name="Feng Z."/>
        </authorList>
    </citation>
    <scope>NUCLEOTIDE SEQUENCE [LARGE SCALE GENOMIC DNA]</scope>
    <source>
        <strain evidence="1">HuSjv2</strain>
        <tissue evidence="1">Worms</tissue>
    </source>
</reference>
<dbReference type="STRING" id="6182.A0A4Z2D203"/>
<dbReference type="Pfam" id="PF17784">
    <property type="entry name" value="Sulfotransfer_4"/>
    <property type="match status" value="2"/>
</dbReference>
<accession>A0A4Z2D203</accession>
<dbReference type="InterPro" id="IPR040632">
    <property type="entry name" value="Sulfotransfer_4"/>
</dbReference>
<dbReference type="Gene3D" id="3.40.50.300">
    <property type="entry name" value="P-loop containing nucleotide triphosphate hydrolases"/>
    <property type="match status" value="2"/>
</dbReference>
<dbReference type="OrthoDB" id="272681at2759"/>
<evidence type="ECO:0000313" key="1">
    <source>
        <dbReference type="EMBL" id="TNN10537.1"/>
    </source>
</evidence>
<dbReference type="AlphaFoldDB" id="A0A4Z2D203"/>